<comment type="caution">
    <text evidence="3">The sequence shown here is derived from an EMBL/GenBank/DDBJ whole genome shotgun (WGS) entry which is preliminary data.</text>
</comment>
<evidence type="ECO:0000313" key="2">
    <source>
        <dbReference type="EMBL" id="KAA0055819.1"/>
    </source>
</evidence>
<accession>A0A5D3CFE0</accession>
<sequence>MFDLFSNLNWDFLAERGRDQRSENLSLGEDVDGEFSYGFEPSLTYGWVALCAHRSDIGGPQMVIPPPPPHKFQQSDVNGRQMVIPPSLPHHHLDSDIGGSQMVIPPPPPHKLPQSDVGRPQMVFSPPPPHHHLGS</sequence>
<feature type="region of interest" description="Disordered" evidence="1">
    <location>
        <begin position="81"/>
        <end position="135"/>
    </location>
</feature>
<keyword evidence="3" id="KW-0378">Hydrolase</keyword>
<protein>
    <submittedName>
        <fullName evidence="3">Carboxypeptidase Y-like</fullName>
    </submittedName>
</protein>
<keyword evidence="3" id="KW-0121">Carboxypeptidase</keyword>
<dbReference type="GO" id="GO:0004180">
    <property type="term" value="F:carboxypeptidase activity"/>
    <property type="evidence" value="ECO:0007669"/>
    <property type="project" value="UniProtKB-KW"/>
</dbReference>
<evidence type="ECO:0000256" key="1">
    <source>
        <dbReference type="SAM" id="MobiDB-lite"/>
    </source>
</evidence>
<name>A0A5D3CFE0_CUCMM</name>
<organism evidence="3 5">
    <name type="scientific">Cucumis melo var. makuwa</name>
    <name type="common">Oriental melon</name>
    <dbReference type="NCBI Taxonomy" id="1194695"/>
    <lineage>
        <taxon>Eukaryota</taxon>
        <taxon>Viridiplantae</taxon>
        <taxon>Streptophyta</taxon>
        <taxon>Embryophyta</taxon>
        <taxon>Tracheophyta</taxon>
        <taxon>Spermatophyta</taxon>
        <taxon>Magnoliopsida</taxon>
        <taxon>eudicotyledons</taxon>
        <taxon>Gunneridae</taxon>
        <taxon>Pentapetalae</taxon>
        <taxon>rosids</taxon>
        <taxon>fabids</taxon>
        <taxon>Cucurbitales</taxon>
        <taxon>Cucurbitaceae</taxon>
        <taxon>Benincaseae</taxon>
        <taxon>Cucumis</taxon>
    </lineage>
</organism>
<evidence type="ECO:0000313" key="3">
    <source>
        <dbReference type="EMBL" id="TYK10070.1"/>
    </source>
</evidence>
<reference evidence="4 5" key="1">
    <citation type="submission" date="2019-08" db="EMBL/GenBank/DDBJ databases">
        <title>Draft genome sequences of two oriental melons (Cucumis melo L. var makuwa).</title>
        <authorList>
            <person name="Kwon S.-Y."/>
        </authorList>
    </citation>
    <scope>NUCLEOTIDE SEQUENCE [LARGE SCALE GENOMIC DNA]</scope>
    <source>
        <strain evidence="5">cv. Chang Bougi</strain>
        <strain evidence="4">cv. SW 3</strain>
        <tissue evidence="3">Leaf</tissue>
    </source>
</reference>
<dbReference type="EMBL" id="SSTE01008412">
    <property type="protein sequence ID" value="KAA0055819.1"/>
    <property type="molecule type" value="Genomic_DNA"/>
</dbReference>
<proteinExistence type="predicted"/>
<gene>
    <name evidence="3" type="ORF">E5676_scaffold16G002080</name>
    <name evidence="2" type="ORF">E6C27_scaffold181G002130</name>
</gene>
<dbReference type="Proteomes" id="UP000321947">
    <property type="component" value="Unassembled WGS sequence"/>
</dbReference>
<evidence type="ECO:0000313" key="5">
    <source>
        <dbReference type="Proteomes" id="UP000321947"/>
    </source>
</evidence>
<evidence type="ECO:0000313" key="4">
    <source>
        <dbReference type="Proteomes" id="UP000321393"/>
    </source>
</evidence>
<dbReference type="EMBL" id="SSTD01011206">
    <property type="protein sequence ID" value="TYK10070.1"/>
    <property type="molecule type" value="Genomic_DNA"/>
</dbReference>
<dbReference type="AlphaFoldDB" id="A0A5D3CFE0"/>
<dbReference type="OrthoDB" id="10567042at2759"/>
<dbReference type="Proteomes" id="UP000321393">
    <property type="component" value="Unassembled WGS sequence"/>
</dbReference>
<keyword evidence="3" id="KW-0645">Protease</keyword>